<reference evidence="3" key="2">
    <citation type="submission" date="2015-01" db="EMBL/GenBank/DDBJ databases">
        <title>Evolutionary Origins and Diversification of the Mycorrhizal Mutualists.</title>
        <authorList>
            <consortium name="DOE Joint Genome Institute"/>
            <consortium name="Mycorrhizal Genomics Consortium"/>
            <person name="Kohler A."/>
            <person name="Kuo A."/>
            <person name="Nagy L.G."/>
            <person name="Floudas D."/>
            <person name="Copeland A."/>
            <person name="Barry K.W."/>
            <person name="Cichocki N."/>
            <person name="Veneault-Fourrey C."/>
            <person name="LaButti K."/>
            <person name="Lindquist E.A."/>
            <person name="Lipzen A."/>
            <person name="Lundell T."/>
            <person name="Morin E."/>
            <person name="Murat C."/>
            <person name="Riley R."/>
            <person name="Ohm R."/>
            <person name="Sun H."/>
            <person name="Tunlid A."/>
            <person name="Henrissat B."/>
            <person name="Grigoriev I.V."/>
            <person name="Hibbett D.S."/>
            <person name="Martin F."/>
        </authorList>
    </citation>
    <scope>NUCLEOTIDE SEQUENCE [LARGE SCALE GENOMIC DNA]</scope>
    <source>
        <strain evidence="3">Foug A</strain>
    </source>
</reference>
<keyword evidence="3" id="KW-1185">Reference proteome</keyword>
<feature type="region of interest" description="Disordered" evidence="1">
    <location>
        <begin position="1"/>
        <end position="27"/>
    </location>
</feature>
<dbReference type="EMBL" id="KN822221">
    <property type="protein sequence ID" value="KIM52176.1"/>
    <property type="molecule type" value="Genomic_DNA"/>
</dbReference>
<evidence type="ECO:0000313" key="2">
    <source>
        <dbReference type="EMBL" id="KIM52176.1"/>
    </source>
</evidence>
<reference evidence="2 3" key="1">
    <citation type="submission" date="2014-04" db="EMBL/GenBank/DDBJ databases">
        <authorList>
            <consortium name="DOE Joint Genome Institute"/>
            <person name="Kuo A."/>
            <person name="Kohler A."/>
            <person name="Nagy L.G."/>
            <person name="Floudas D."/>
            <person name="Copeland A."/>
            <person name="Barry K.W."/>
            <person name="Cichocki N."/>
            <person name="Veneault-Fourrey C."/>
            <person name="LaButti K."/>
            <person name="Lindquist E.A."/>
            <person name="Lipzen A."/>
            <person name="Lundell T."/>
            <person name="Morin E."/>
            <person name="Murat C."/>
            <person name="Sun H."/>
            <person name="Tunlid A."/>
            <person name="Henrissat B."/>
            <person name="Grigoriev I.V."/>
            <person name="Hibbett D.S."/>
            <person name="Martin F."/>
            <person name="Nordberg H.P."/>
            <person name="Cantor M.N."/>
            <person name="Hua S.X."/>
        </authorList>
    </citation>
    <scope>NUCLEOTIDE SEQUENCE [LARGE SCALE GENOMIC DNA]</scope>
    <source>
        <strain evidence="2 3">Foug A</strain>
    </source>
</reference>
<organism evidence="2 3">
    <name type="scientific">Scleroderma citrinum Foug A</name>
    <dbReference type="NCBI Taxonomy" id="1036808"/>
    <lineage>
        <taxon>Eukaryota</taxon>
        <taxon>Fungi</taxon>
        <taxon>Dikarya</taxon>
        <taxon>Basidiomycota</taxon>
        <taxon>Agaricomycotina</taxon>
        <taxon>Agaricomycetes</taxon>
        <taxon>Agaricomycetidae</taxon>
        <taxon>Boletales</taxon>
        <taxon>Sclerodermatineae</taxon>
        <taxon>Sclerodermataceae</taxon>
        <taxon>Scleroderma</taxon>
    </lineage>
</organism>
<sequence>MEPQNDMHRLVQSPPEQPSRTAGSQPRLELHGILEGQTGLGLLLEERLSSSTKRVWLRETMASGTFAKERH</sequence>
<evidence type="ECO:0000256" key="1">
    <source>
        <dbReference type="SAM" id="MobiDB-lite"/>
    </source>
</evidence>
<gene>
    <name evidence="2" type="ORF">SCLCIDRAFT_1223987</name>
</gene>
<name>A0A0C3D7V9_9AGAM</name>
<dbReference type="HOGENOM" id="CLU_2741520_0_0_1"/>
<dbReference type="InParanoid" id="A0A0C3D7V9"/>
<accession>A0A0C3D7V9</accession>
<proteinExistence type="predicted"/>
<protein>
    <submittedName>
        <fullName evidence="2">Uncharacterized protein</fullName>
    </submittedName>
</protein>
<dbReference type="AlphaFoldDB" id="A0A0C3D7V9"/>
<dbReference type="Proteomes" id="UP000053989">
    <property type="component" value="Unassembled WGS sequence"/>
</dbReference>
<evidence type="ECO:0000313" key="3">
    <source>
        <dbReference type="Proteomes" id="UP000053989"/>
    </source>
</evidence>